<feature type="domain" description="Peptidase S1" evidence="4">
    <location>
        <begin position="26"/>
        <end position="274"/>
    </location>
</feature>
<feature type="region of interest" description="Disordered" evidence="2">
    <location>
        <begin position="134"/>
        <end position="159"/>
    </location>
</feature>
<dbReference type="SUPFAM" id="SSF50494">
    <property type="entry name" value="Trypsin-like serine proteases"/>
    <property type="match status" value="1"/>
</dbReference>
<feature type="chain" id="PRO_5045312706" evidence="3">
    <location>
        <begin position="21"/>
        <end position="282"/>
    </location>
</feature>
<dbReference type="OMA" id="DNITHES"/>
<dbReference type="Proteomes" id="UP001652741">
    <property type="component" value="Chromosome ssa02"/>
</dbReference>
<keyword evidence="5" id="KW-1185">Reference proteome</keyword>
<reference evidence="6" key="1">
    <citation type="submission" date="2025-08" db="UniProtKB">
        <authorList>
            <consortium name="RefSeq"/>
        </authorList>
    </citation>
    <scope>IDENTIFICATION</scope>
</reference>
<dbReference type="Pfam" id="PF00089">
    <property type="entry name" value="Trypsin"/>
    <property type="match status" value="1"/>
</dbReference>
<dbReference type="KEGG" id="sasa:106590303"/>
<evidence type="ECO:0000313" key="6">
    <source>
        <dbReference type="RefSeq" id="XP_014036639.2"/>
    </source>
</evidence>
<dbReference type="PaxDb" id="8030-ENSSSAP00000029767"/>
<keyword evidence="1" id="KW-1015">Disulfide bond</keyword>
<organism evidence="5 6">
    <name type="scientific">Salmo salar</name>
    <name type="common">Atlantic salmon</name>
    <dbReference type="NCBI Taxonomy" id="8030"/>
    <lineage>
        <taxon>Eukaryota</taxon>
        <taxon>Metazoa</taxon>
        <taxon>Chordata</taxon>
        <taxon>Craniata</taxon>
        <taxon>Vertebrata</taxon>
        <taxon>Euteleostomi</taxon>
        <taxon>Actinopterygii</taxon>
        <taxon>Neopterygii</taxon>
        <taxon>Teleostei</taxon>
        <taxon>Protacanthopterygii</taxon>
        <taxon>Salmoniformes</taxon>
        <taxon>Salmonidae</taxon>
        <taxon>Salmoninae</taxon>
        <taxon>Salmo</taxon>
    </lineage>
</organism>
<name>A0A1S3QB47_SALSA</name>
<dbReference type="PROSITE" id="PS00134">
    <property type="entry name" value="TRYPSIN_HIS"/>
    <property type="match status" value="1"/>
</dbReference>
<feature type="signal peptide" evidence="3">
    <location>
        <begin position="1"/>
        <end position="20"/>
    </location>
</feature>
<protein>
    <submittedName>
        <fullName evidence="6">Trypsin-3-like</fullName>
    </submittedName>
</protein>
<dbReference type="PANTHER" id="PTHR24271">
    <property type="entry name" value="KALLIKREIN-RELATED"/>
    <property type="match status" value="1"/>
</dbReference>
<evidence type="ECO:0000313" key="5">
    <source>
        <dbReference type="Proteomes" id="UP001652741"/>
    </source>
</evidence>
<dbReference type="PROSITE" id="PS50240">
    <property type="entry name" value="TRYPSIN_DOM"/>
    <property type="match status" value="1"/>
</dbReference>
<accession>A0A1S3QB47</accession>
<dbReference type="CDD" id="cd00190">
    <property type="entry name" value="Tryp_SPc"/>
    <property type="match status" value="1"/>
</dbReference>
<dbReference type="PRINTS" id="PR00722">
    <property type="entry name" value="CHYMOTRYPSIN"/>
</dbReference>
<proteinExistence type="predicted"/>
<evidence type="ECO:0000259" key="4">
    <source>
        <dbReference type="PROSITE" id="PS50240"/>
    </source>
</evidence>
<dbReference type="InterPro" id="IPR009003">
    <property type="entry name" value="Peptidase_S1_PA"/>
</dbReference>
<dbReference type="Gene3D" id="2.40.10.10">
    <property type="entry name" value="Trypsin-like serine proteases"/>
    <property type="match status" value="1"/>
</dbReference>
<sequence length="282" mass="31082">MKTLSGVLLLSLMLADATLGDIQKRIIGGKDCNDKERLYHVRIEWLNGQGFHYQCGGSLISDQWVLTAAHCRPTENVIKKHQFVPHVYVVLGKHPGSGHVKGPVKIEATDTHVHPDQHDIMLLKLPESAKENTITPVNPPDCLTTPAKKRKTEDSGKTSELKLGDTVQIAGYGGTQADSDGNRVVDVSTTLKCAEYEVVSCYNINIQQSIKKQHIFCTKRSKVDTCFGDSGGGVVFDGDQLYGVHQGGFLIACSSPGIVMDVCKYKDWIWKTTHIPTWEIKP</sequence>
<dbReference type="GO" id="GO:0004252">
    <property type="term" value="F:serine-type endopeptidase activity"/>
    <property type="evidence" value="ECO:0007669"/>
    <property type="project" value="InterPro"/>
</dbReference>
<evidence type="ECO:0000256" key="3">
    <source>
        <dbReference type="SAM" id="SignalP"/>
    </source>
</evidence>
<dbReference type="AlphaFoldDB" id="A0A1S3QB47"/>
<evidence type="ECO:0000256" key="2">
    <source>
        <dbReference type="SAM" id="MobiDB-lite"/>
    </source>
</evidence>
<evidence type="ECO:0000256" key="1">
    <source>
        <dbReference type="ARBA" id="ARBA00023157"/>
    </source>
</evidence>
<dbReference type="GeneID" id="106590303"/>
<dbReference type="RefSeq" id="XP_014036639.2">
    <property type="nucleotide sequence ID" value="XM_014181164.2"/>
</dbReference>
<dbReference type="PANTHER" id="PTHR24271:SF50">
    <property type="match status" value="1"/>
</dbReference>
<dbReference type="SMART" id="SM00020">
    <property type="entry name" value="Tryp_SPc"/>
    <property type="match status" value="1"/>
</dbReference>
<dbReference type="InterPro" id="IPR001314">
    <property type="entry name" value="Peptidase_S1A"/>
</dbReference>
<dbReference type="Bgee" id="ENSSSAG00000039299">
    <property type="expression patterns" value="Expressed in intestine and 17 other cell types or tissues"/>
</dbReference>
<dbReference type="STRING" id="8030.ENSSSAP00000029767"/>
<dbReference type="InterPro" id="IPR018114">
    <property type="entry name" value="TRYPSIN_HIS"/>
</dbReference>
<dbReference type="InterPro" id="IPR043504">
    <property type="entry name" value="Peptidase_S1_PA_chymotrypsin"/>
</dbReference>
<dbReference type="InterPro" id="IPR001254">
    <property type="entry name" value="Trypsin_dom"/>
</dbReference>
<gene>
    <name evidence="6" type="primary">LOC106590303</name>
</gene>
<dbReference type="GO" id="GO:0006508">
    <property type="term" value="P:proteolysis"/>
    <property type="evidence" value="ECO:0007669"/>
    <property type="project" value="InterPro"/>
</dbReference>
<keyword evidence="3" id="KW-0732">Signal</keyword>